<dbReference type="Pfam" id="PF12580">
    <property type="entry name" value="TPPII"/>
    <property type="match status" value="1"/>
</dbReference>
<dbReference type="InterPro" id="IPR036852">
    <property type="entry name" value="Peptidase_S8/S53_dom_sf"/>
</dbReference>
<comment type="caution">
    <text evidence="15">The sequence shown here is derived from an EMBL/GenBank/DDBJ whole genome shotgun (WGS) entry which is preliminary data.</text>
</comment>
<evidence type="ECO:0000259" key="12">
    <source>
        <dbReference type="Pfam" id="PF12580"/>
    </source>
</evidence>
<comment type="similarity">
    <text evidence="2 8">Belongs to the peptidase S8 family.</text>
</comment>
<evidence type="ECO:0000259" key="11">
    <source>
        <dbReference type="Pfam" id="PF00082"/>
    </source>
</evidence>
<dbReference type="GO" id="GO:0004252">
    <property type="term" value="F:serine-type endopeptidase activity"/>
    <property type="evidence" value="ECO:0007669"/>
    <property type="project" value="UniProtKB-UniRule"/>
</dbReference>
<evidence type="ECO:0000259" key="14">
    <source>
        <dbReference type="Pfam" id="PF21316"/>
    </source>
</evidence>
<feature type="active site" description="Charge relay system" evidence="8">
    <location>
        <position position="328"/>
    </location>
</feature>
<dbReference type="InterPro" id="IPR048384">
    <property type="entry name" value="TPPII_GBD"/>
</dbReference>
<dbReference type="InterPro" id="IPR015500">
    <property type="entry name" value="Peptidase_S8_subtilisin-rel"/>
</dbReference>
<feature type="active site" description="Charge relay system" evidence="8">
    <location>
        <position position="514"/>
    </location>
</feature>
<feature type="coiled-coil region" evidence="9">
    <location>
        <begin position="222"/>
        <end position="249"/>
    </location>
</feature>
<dbReference type="OrthoDB" id="10256524at2759"/>
<evidence type="ECO:0000259" key="13">
    <source>
        <dbReference type="Pfam" id="PF21223"/>
    </source>
</evidence>
<feature type="domain" description="Tripeptidyl-peptidase II first Ig-like" evidence="13">
    <location>
        <begin position="603"/>
        <end position="710"/>
    </location>
</feature>
<feature type="active site" description="Charge relay system" evidence="8">
    <location>
        <position position="101"/>
    </location>
</feature>
<feature type="domain" description="Tripeptidyl-peptidase II galactose-binding" evidence="14">
    <location>
        <begin position="730"/>
        <end position="814"/>
    </location>
</feature>
<dbReference type="GO" id="GO:0004177">
    <property type="term" value="F:aminopeptidase activity"/>
    <property type="evidence" value="ECO:0007669"/>
    <property type="project" value="UniProtKB-KW"/>
</dbReference>
<sequence>MLPFSPACFCSLHPQVQQRSGPLLHDTLPSHGGLFPQLVRGRQSKSSSRSRAGSSRGGRSLSSSSPSSVARAMASNAACNERFLASHPDYDGRGIIIAIFDSGVDPAATGLQTTSDGKPKILDILDCTGSGDVDVSSVVKADKDGFIKGASGGILQVNLAWVNPSGEWHVGYKLAYELFTETLVSRLKLDRKKTWEKHHKEAMTVVLRKMLEFDLKYPKPTDASLKREREDLQNQLELLQKMNDNYDDKGPVIDAVVWNDGNVWRVALDTQELDNASGSGKLVEFTPMTNYRLERKYGIFSSIDACSFVTNVYDNGNILSIVTDCSPHGTHVAGITAAYHAEEPLFCGVAPGAQLISCKIGDSRLGSMETGTGLTRALIAAIENKCHLINMSYGEPTSTPDYGRFVELANEAVNKHGIIFVSSAGNAGPSLNTVGAPGGTSSSIIGIGAYVSPAMAVSAHSIVEPPIEGLQYTWSSRGPTADGDVGVCLSAPGAAIAPVPQWTLQCRMLMNGTSMSSPCACGGIALVLSALKAEGQSISPWVVRKALENTAMPTSNNTEDILTAGFGLLQVDSTYQYLQKSLGRPAVFYQVQLNRSGITGTGQSYRGVYLREAVDCCTSTEWSVQVKPKFHEDANKIEVVVPFEESIKLESKDPAWVKCPDYLLLTHNGRAFNVVVDPSQLAPGVHCSEICGIDCEAPWRGPIFRIPVTILKPLELTNQPPSVLFKGMNFVPGHIERRFIVVPIGATWAEATMRVSGFDTPRRFYLNAVQLAQQKRPVVSESTFVLPGPSTKDFSFRVQGGITMELTVAQFWSSGIGSHLPATATVEIQFHGLLPCKDEVLLDGSDIASRIDVTSFVGLQSISPRATLNTIRCPYRPVESKLQALPSDRDKLPNGHQILSLILTYKFNLAEACKVTPRLPALNKRMYDNEFESQFYMIADVNKRVLAMGDVYPKGVKLSKGDYTLRLHLRHDNIQYLEKLKKAVIFIDKSLEEKNFIRLSFFSCIDGGITGSFAFKPRSLLSGESTAFYIASPAEDKLPKDSQIGTSLLGKITYGRIQLHSTKDEKNGQVCPASYPLTCIVPPTAKNEEKQKEKDTGKKTLAQSFEEQVRDAKIKALSNLSRGTPEERKEWNDLASALKLEFPKNLKLLHEVLIKVSATQKKEDGKDAINEVIDAADQVIDVIDKEALAKFFGMKSVAEEPEAMKIDQEMEKQHDALVDALYKKGLALAELEDDSIVELVTGEDLKGGESTEERTESPNSTDISIQGGTQGLSAASDDSFEETYLELRKWIDISSTRYSLLKVIHEKRAGRFGTALKVLNELLQDDGKAPKRSLYELQVYLLENIGWGHWAVLARKMLLVYFPSNYPLF</sequence>
<dbReference type="Gene3D" id="3.40.50.200">
    <property type="entry name" value="Peptidase S8/S53 domain"/>
    <property type="match status" value="2"/>
</dbReference>
<evidence type="ECO:0000256" key="2">
    <source>
        <dbReference type="ARBA" id="ARBA00011073"/>
    </source>
</evidence>
<dbReference type="InterPro" id="IPR022229">
    <property type="entry name" value="TPPII_Ig-like-2"/>
</dbReference>
<accession>A0A9D4UM46</accession>
<dbReference type="Pfam" id="PF21223">
    <property type="entry name" value="TPPII_Ig-like-1"/>
    <property type="match status" value="1"/>
</dbReference>
<dbReference type="Pfam" id="PF21316">
    <property type="entry name" value="TPPII_GBD"/>
    <property type="match status" value="1"/>
</dbReference>
<evidence type="ECO:0000256" key="4">
    <source>
        <dbReference type="ARBA" id="ARBA00022438"/>
    </source>
</evidence>
<evidence type="ECO:0000256" key="1">
    <source>
        <dbReference type="ARBA" id="ARBA00001910"/>
    </source>
</evidence>
<dbReference type="InterPro" id="IPR034051">
    <property type="entry name" value="TPP_II_domain"/>
</dbReference>
<dbReference type="CDD" id="cd04857">
    <property type="entry name" value="Peptidases_S8_Tripeptidyl_Aminopeptidase_II"/>
    <property type="match status" value="1"/>
</dbReference>
<dbReference type="InterPro" id="IPR046940">
    <property type="entry name" value="TPPII_Ig-like_sf"/>
</dbReference>
<gene>
    <name evidence="15" type="ORF">GOP47_0014345</name>
</gene>
<evidence type="ECO:0000256" key="9">
    <source>
        <dbReference type="SAM" id="Coils"/>
    </source>
</evidence>
<dbReference type="GO" id="GO:0008240">
    <property type="term" value="F:tripeptidyl-peptidase activity"/>
    <property type="evidence" value="ECO:0007669"/>
    <property type="project" value="UniProtKB-EC"/>
</dbReference>
<feature type="compositionally biased region" description="Basic and acidic residues" evidence="10">
    <location>
        <begin position="1243"/>
        <end position="1256"/>
    </location>
</feature>
<evidence type="ECO:0000256" key="8">
    <source>
        <dbReference type="PROSITE-ProRule" id="PRU01240"/>
    </source>
</evidence>
<keyword evidence="7 8" id="KW-0720">Serine protease</keyword>
<dbReference type="PROSITE" id="PS00138">
    <property type="entry name" value="SUBTILASE_SER"/>
    <property type="match status" value="1"/>
</dbReference>
<dbReference type="EC" id="3.4.14.10" evidence="3"/>
<dbReference type="PROSITE" id="PS51892">
    <property type="entry name" value="SUBTILASE"/>
    <property type="match status" value="1"/>
</dbReference>
<dbReference type="InterPro" id="IPR048383">
    <property type="entry name" value="TPPII_Ig-like-1"/>
</dbReference>
<dbReference type="Gene3D" id="6.10.250.3080">
    <property type="match status" value="1"/>
</dbReference>
<proteinExistence type="inferred from homology"/>
<dbReference type="InterPro" id="IPR046939">
    <property type="entry name" value="TPPII_C_sf"/>
</dbReference>
<feature type="region of interest" description="Disordered" evidence="10">
    <location>
        <begin position="1242"/>
        <end position="1275"/>
    </location>
</feature>
<dbReference type="PANTHER" id="PTHR43806">
    <property type="entry name" value="PEPTIDASE S8"/>
    <property type="match status" value="1"/>
</dbReference>
<dbReference type="EMBL" id="JABFUD020000014">
    <property type="protein sequence ID" value="KAI5070002.1"/>
    <property type="molecule type" value="Genomic_DNA"/>
</dbReference>
<dbReference type="FunFam" id="3.40.50.200:FF:000013">
    <property type="entry name" value="Tripeptidyl-peptidase 2 homolog"/>
    <property type="match status" value="1"/>
</dbReference>
<feature type="compositionally biased region" description="Low complexity" evidence="10">
    <location>
        <begin position="40"/>
        <end position="67"/>
    </location>
</feature>
<evidence type="ECO:0000256" key="10">
    <source>
        <dbReference type="SAM" id="MobiDB-lite"/>
    </source>
</evidence>
<evidence type="ECO:0000256" key="5">
    <source>
        <dbReference type="ARBA" id="ARBA00022670"/>
    </source>
</evidence>
<dbReference type="SUPFAM" id="SSF52743">
    <property type="entry name" value="Subtilisin-like"/>
    <property type="match status" value="1"/>
</dbReference>
<dbReference type="GO" id="GO:0005829">
    <property type="term" value="C:cytosol"/>
    <property type="evidence" value="ECO:0007669"/>
    <property type="project" value="TreeGrafter"/>
</dbReference>
<reference evidence="15" key="1">
    <citation type="submission" date="2021-01" db="EMBL/GenBank/DDBJ databases">
        <title>Adiantum capillus-veneris genome.</title>
        <authorList>
            <person name="Fang Y."/>
            <person name="Liao Q."/>
        </authorList>
    </citation>
    <scope>NUCLEOTIDE SEQUENCE</scope>
    <source>
        <strain evidence="15">H3</strain>
        <tissue evidence="15">Leaf</tissue>
    </source>
</reference>
<evidence type="ECO:0000256" key="6">
    <source>
        <dbReference type="ARBA" id="ARBA00022801"/>
    </source>
</evidence>
<evidence type="ECO:0000313" key="16">
    <source>
        <dbReference type="Proteomes" id="UP000886520"/>
    </source>
</evidence>
<evidence type="ECO:0000313" key="15">
    <source>
        <dbReference type="EMBL" id="KAI5070002.1"/>
    </source>
</evidence>
<keyword evidence="5 8" id="KW-0645">Protease</keyword>
<protein>
    <recommendedName>
        <fullName evidence="3">tripeptidyl-peptidase II</fullName>
        <ecNumber evidence="3">3.4.14.10</ecNumber>
    </recommendedName>
</protein>
<evidence type="ECO:0000256" key="7">
    <source>
        <dbReference type="ARBA" id="ARBA00022825"/>
    </source>
</evidence>
<evidence type="ECO:0000256" key="3">
    <source>
        <dbReference type="ARBA" id="ARBA00012462"/>
    </source>
</evidence>
<dbReference type="InterPro" id="IPR000209">
    <property type="entry name" value="Peptidase_S8/S53_dom"/>
</dbReference>
<dbReference type="PRINTS" id="PR00723">
    <property type="entry name" value="SUBTILISIN"/>
</dbReference>
<feature type="compositionally biased region" description="Polar residues" evidence="10">
    <location>
        <begin position="1257"/>
        <end position="1273"/>
    </location>
</feature>
<feature type="domain" description="Peptidase S8/S53" evidence="11">
    <location>
        <begin position="92"/>
        <end position="560"/>
    </location>
</feature>
<dbReference type="InterPro" id="IPR023828">
    <property type="entry name" value="Peptidase_S8_Ser-AS"/>
</dbReference>
<feature type="domain" description="Tripeptidyl peptidase II second Ig-like" evidence="12">
    <location>
        <begin position="860"/>
        <end position="1042"/>
    </location>
</feature>
<comment type="catalytic activity">
    <reaction evidence="1">
        <text>Release of an N-terminal tripeptide from a polypeptide.</text>
        <dbReference type="EC" id="3.4.14.10"/>
    </reaction>
</comment>
<keyword evidence="16" id="KW-1185">Reference proteome</keyword>
<dbReference type="InterPro" id="IPR050131">
    <property type="entry name" value="Peptidase_S8_subtilisin-like"/>
</dbReference>
<keyword evidence="9" id="KW-0175">Coiled coil</keyword>
<dbReference type="Gene3D" id="2.60.40.3170">
    <property type="match status" value="1"/>
</dbReference>
<dbReference type="GO" id="GO:0006508">
    <property type="term" value="P:proteolysis"/>
    <property type="evidence" value="ECO:0007669"/>
    <property type="project" value="UniProtKB-KW"/>
</dbReference>
<dbReference type="PANTHER" id="PTHR43806:SF14">
    <property type="entry name" value="TRIPEPTIDYL-PEPTIDASE 2"/>
    <property type="match status" value="1"/>
</dbReference>
<feature type="region of interest" description="Disordered" evidence="10">
    <location>
        <begin position="34"/>
        <end position="67"/>
    </location>
</feature>
<keyword evidence="6 8" id="KW-0378">Hydrolase</keyword>
<name>A0A9D4UM46_ADICA</name>
<dbReference type="Pfam" id="PF00082">
    <property type="entry name" value="Peptidase_S8"/>
    <property type="match status" value="1"/>
</dbReference>
<keyword evidence="4" id="KW-0031">Aminopeptidase</keyword>
<organism evidence="15 16">
    <name type="scientific">Adiantum capillus-veneris</name>
    <name type="common">Maidenhair fern</name>
    <dbReference type="NCBI Taxonomy" id="13818"/>
    <lineage>
        <taxon>Eukaryota</taxon>
        <taxon>Viridiplantae</taxon>
        <taxon>Streptophyta</taxon>
        <taxon>Embryophyta</taxon>
        <taxon>Tracheophyta</taxon>
        <taxon>Polypodiopsida</taxon>
        <taxon>Polypodiidae</taxon>
        <taxon>Polypodiales</taxon>
        <taxon>Pteridineae</taxon>
        <taxon>Pteridaceae</taxon>
        <taxon>Vittarioideae</taxon>
        <taxon>Adiantum</taxon>
    </lineage>
</organism>
<dbReference type="Proteomes" id="UP000886520">
    <property type="component" value="Chromosome 14"/>
</dbReference>
<dbReference type="Gene3D" id="1.25.40.710">
    <property type="match status" value="1"/>
</dbReference>